<dbReference type="GO" id="GO:0070888">
    <property type="term" value="F:E-box binding"/>
    <property type="evidence" value="ECO:0007669"/>
    <property type="project" value="TreeGrafter"/>
</dbReference>
<evidence type="ECO:0000259" key="9">
    <source>
        <dbReference type="PROSITE" id="PS50888"/>
    </source>
</evidence>
<sequence length="315" mass="34944">MAVSVCVASSDSQRARVLQNIDSSGSETTISSALEDVVHRTFCHNHAFKNEKRIVSDSDQIKVSRKNIQGLNTLTKGLNQPVRNSKPESPNTHDEHKPGFFPNKFFEGSPSASSQYFLNELPPVAFESLFSCYPSLDQSVDSPGLPSLYTVYSPSIRSSLSPCSSNCSSSPPPLEPSSWSFGTSEETHPALTNPIYTPENQLLKPYDNNHNSIVKTATKEIATWLKIYSTGPFCSSLSSSVRSKRQGNKLTSREVLKKRRLAANARERRRMTGLNEAFDRLREVVPALTGDQKLSKFETLQMAQTYINALLDVLH</sequence>
<proteinExistence type="predicted"/>
<accession>A0A979FPW1</accession>
<protein>
    <submittedName>
        <fullName evidence="11">Transcription factor Atoh8-like</fullName>
    </submittedName>
</protein>
<keyword evidence="3" id="KW-0221">Differentiation</keyword>
<evidence type="ECO:0000256" key="7">
    <source>
        <dbReference type="ARBA" id="ARBA00023242"/>
    </source>
</evidence>
<dbReference type="SUPFAM" id="SSF47459">
    <property type="entry name" value="HLH, helix-loop-helix DNA-binding domain"/>
    <property type="match status" value="1"/>
</dbReference>
<dbReference type="InterPro" id="IPR011598">
    <property type="entry name" value="bHLH_dom"/>
</dbReference>
<dbReference type="GO" id="GO:0000981">
    <property type="term" value="F:DNA-binding transcription factor activity, RNA polymerase II-specific"/>
    <property type="evidence" value="ECO:0007669"/>
    <property type="project" value="TreeGrafter"/>
</dbReference>
<reference evidence="11" key="1">
    <citation type="submission" date="2025-08" db="UniProtKB">
        <authorList>
            <consortium name="RefSeq"/>
        </authorList>
    </citation>
    <scope>IDENTIFICATION</scope>
    <source>
        <tissue evidence="11">Whole organism</tissue>
    </source>
</reference>
<evidence type="ECO:0000256" key="4">
    <source>
        <dbReference type="ARBA" id="ARBA00022902"/>
    </source>
</evidence>
<dbReference type="OrthoDB" id="6161578at2759"/>
<keyword evidence="4" id="KW-0524">Neurogenesis</keyword>
<evidence type="ECO:0000313" key="10">
    <source>
        <dbReference type="Proteomes" id="UP000694843"/>
    </source>
</evidence>
<evidence type="ECO:0000313" key="11">
    <source>
        <dbReference type="RefSeq" id="XP_047738506.1"/>
    </source>
</evidence>
<comment type="subcellular location">
    <subcellularLocation>
        <location evidence="1">Nucleus</location>
    </subcellularLocation>
</comment>
<dbReference type="GO" id="GO:0045944">
    <property type="term" value="P:positive regulation of transcription by RNA polymerase II"/>
    <property type="evidence" value="ECO:0007669"/>
    <property type="project" value="TreeGrafter"/>
</dbReference>
<dbReference type="Gene3D" id="4.10.280.10">
    <property type="entry name" value="Helix-loop-helix DNA-binding domain"/>
    <property type="match status" value="1"/>
</dbReference>
<dbReference type="InterPro" id="IPR050359">
    <property type="entry name" value="bHLH_transcription_factors"/>
</dbReference>
<dbReference type="Proteomes" id="UP000694843">
    <property type="component" value="Unplaced"/>
</dbReference>
<dbReference type="PROSITE" id="PS50888">
    <property type="entry name" value="BHLH"/>
    <property type="match status" value="1"/>
</dbReference>
<dbReference type="RefSeq" id="XP_047738506.1">
    <property type="nucleotide sequence ID" value="XM_047882550.1"/>
</dbReference>
<feature type="region of interest" description="Disordered" evidence="8">
    <location>
        <begin position="77"/>
        <end position="98"/>
    </location>
</feature>
<dbReference type="FunFam" id="4.10.280.10:FF:000025">
    <property type="entry name" value="protein atonal homolog 7"/>
    <property type="match status" value="1"/>
</dbReference>
<dbReference type="Pfam" id="PF00010">
    <property type="entry name" value="HLH"/>
    <property type="match status" value="1"/>
</dbReference>
<feature type="region of interest" description="Disordered" evidence="8">
    <location>
        <begin position="174"/>
        <end position="193"/>
    </location>
</feature>
<evidence type="ECO:0000256" key="3">
    <source>
        <dbReference type="ARBA" id="ARBA00022782"/>
    </source>
</evidence>
<feature type="domain" description="BHLH" evidence="9">
    <location>
        <begin position="258"/>
        <end position="310"/>
    </location>
</feature>
<evidence type="ECO:0000256" key="2">
    <source>
        <dbReference type="ARBA" id="ARBA00022473"/>
    </source>
</evidence>
<name>A0A979FPW1_HYAAZ</name>
<keyword evidence="10" id="KW-1185">Reference proteome</keyword>
<dbReference type="KEGG" id="hazt:125178542"/>
<keyword evidence="5" id="KW-0805">Transcription regulation</keyword>
<dbReference type="GO" id="GO:0046982">
    <property type="term" value="F:protein heterodimerization activity"/>
    <property type="evidence" value="ECO:0007669"/>
    <property type="project" value="UniProtKB-ARBA"/>
</dbReference>
<gene>
    <name evidence="11" type="primary">LOC125178542</name>
</gene>
<dbReference type="GO" id="GO:0005634">
    <property type="term" value="C:nucleus"/>
    <property type="evidence" value="ECO:0007669"/>
    <property type="project" value="UniProtKB-SubCell"/>
</dbReference>
<feature type="compositionally biased region" description="Polar residues" evidence="8">
    <location>
        <begin position="77"/>
        <end position="90"/>
    </location>
</feature>
<evidence type="ECO:0000256" key="6">
    <source>
        <dbReference type="ARBA" id="ARBA00023163"/>
    </source>
</evidence>
<keyword evidence="2" id="KW-0217">Developmental protein</keyword>
<evidence type="ECO:0000256" key="5">
    <source>
        <dbReference type="ARBA" id="ARBA00023015"/>
    </source>
</evidence>
<evidence type="ECO:0000256" key="8">
    <source>
        <dbReference type="SAM" id="MobiDB-lite"/>
    </source>
</evidence>
<dbReference type="CDD" id="cd19715">
    <property type="entry name" value="bHLH_TS_amos_like"/>
    <property type="match status" value="1"/>
</dbReference>
<dbReference type="GeneID" id="125178542"/>
<dbReference type="GO" id="GO:0061564">
    <property type="term" value="P:axon development"/>
    <property type="evidence" value="ECO:0007669"/>
    <property type="project" value="TreeGrafter"/>
</dbReference>
<dbReference type="SMART" id="SM00353">
    <property type="entry name" value="HLH"/>
    <property type="match status" value="1"/>
</dbReference>
<keyword evidence="7" id="KW-0539">Nucleus</keyword>
<dbReference type="PANTHER" id="PTHR19290">
    <property type="entry name" value="BASIC HELIX-LOOP-HELIX PROTEIN NEUROGENIN-RELATED"/>
    <property type="match status" value="1"/>
</dbReference>
<evidence type="ECO:0000256" key="1">
    <source>
        <dbReference type="ARBA" id="ARBA00004123"/>
    </source>
</evidence>
<dbReference type="PANTHER" id="PTHR19290:SF162">
    <property type="entry name" value="TRANSCRIPTION FACTOR ATOH7"/>
    <property type="match status" value="1"/>
</dbReference>
<dbReference type="AlphaFoldDB" id="A0A979FPW1"/>
<dbReference type="InterPro" id="IPR036638">
    <property type="entry name" value="HLH_DNA-bd_sf"/>
</dbReference>
<keyword evidence="6" id="KW-0804">Transcription</keyword>
<organism evidence="10 11">
    <name type="scientific">Hyalella azteca</name>
    <name type="common">Amphipod</name>
    <dbReference type="NCBI Taxonomy" id="294128"/>
    <lineage>
        <taxon>Eukaryota</taxon>
        <taxon>Metazoa</taxon>
        <taxon>Ecdysozoa</taxon>
        <taxon>Arthropoda</taxon>
        <taxon>Crustacea</taxon>
        <taxon>Multicrustacea</taxon>
        <taxon>Malacostraca</taxon>
        <taxon>Eumalacostraca</taxon>
        <taxon>Peracarida</taxon>
        <taxon>Amphipoda</taxon>
        <taxon>Senticaudata</taxon>
        <taxon>Talitrida</taxon>
        <taxon>Talitroidea</taxon>
        <taxon>Hyalellidae</taxon>
        <taxon>Hyalella</taxon>
    </lineage>
</organism>
<dbReference type="GO" id="GO:0016360">
    <property type="term" value="P:sensory organ precursor cell fate determination"/>
    <property type="evidence" value="ECO:0007669"/>
    <property type="project" value="UniProtKB-ARBA"/>
</dbReference>